<dbReference type="RefSeq" id="WP_248950481.1">
    <property type="nucleotide sequence ID" value="NZ_JAKILB010000007.1"/>
</dbReference>
<gene>
    <name evidence="2" type="ORF">L2740_12250</name>
</gene>
<keyword evidence="1" id="KW-0472">Membrane</keyword>
<evidence type="ECO:0000256" key="1">
    <source>
        <dbReference type="SAM" id="Phobius"/>
    </source>
</evidence>
<evidence type="ECO:0000313" key="3">
    <source>
        <dbReference type="Proteomes" id="UP001139293"/>
    </source>
</evidence>
<keyword evidence="3" id="KW-1185">Reference proteome</keyword>
<feature type="transmembrane region" description="Helical" evidence="1">
    <location>
        <begin position="12"/>
        <end position="33"/>
    </location>
</feature>
<comment type="caution">
    <text evidence="2">The sequence shown here is derived from an EMBL/GenBank/DDBJ whole genome shotgun (WGS) entry which is preliminary data.</text>
</comment>
<evidence type="ECO:0008006" key="4">
    <source>
        <dbReference type="Google" id="ProtNLM"/>
    </source>
</evidence>
<keyword evidence="1" id="KW-0812">Transmembrane</keyword>
<evidence type="ECO:0000313" key="2">
    <source>
        <dbReference type="EMBL" id="MCL1139312.1"/>
    </source>
</evidence>
<reference evidence="2" key="1">
    <citation type="submission" date="2022-01" db="EMBL/GenBank/DDBJ databases">
        <title>Whole genome-based taxonomy of the Shewanellaceae.</title>
        <authorList>
            <person name="Martin-Rodriguez A.J."/>
        </authorList>
    </citation>
    <scope>NUCLEOTIDE SEQUENCE</scope>
    <source>
        <strain evidence="2">KCTC 23973</strain>
    </source>
</reference>
<dbReference type="Proteomes" id="UP001139293">
    <property type="component" value="Unassembled WGS sequence"/>
</dbReference>
<dbReference type="EMBL" id="JAKILB010000007">
    <property type="protein sequence ID" value="MCL1139312.1"/>
    <property type="molecule type" value="Genomic_DNA"/>
</dbReference>
<protein>
    <recommendedName>
        <fullName evidence="4">MSHA biogenesis protein MshF</fullName>
    </recommendedName>
</protein>
<name>A0A9X1ZG71_9GAMM</name>
<organism evidence="2 3">
    <name type="scientific">Shewanella pneumatophori</name>
    <dbReference type="NCBI Taxonomy" id="314092"/>
    <lineage>
        <taxon>Bacteria</taxon>
        <taxon>Pseudomonadati</taxon>
        <taxon>Pseudomonadota</taxon>
        <taxon>Gammaproteobacteria</taxon>
        <taxon>Alteromonadales</taxon>
        <taxon>Shewanellaceae</taxon>
        <taxon>Shewanella</taxon>
    </lineage>
</organism>
<proteinExistence type="predicted"/>
<sequence>MLSQQKSDRELLSLSGRVFSIIILLLILSYLAFSHFDSIKLLGNSNIQTVHNRLLNVLAGVKSQWLIRGQPQQLKLDWRTDLNQESLQVSYVLMSTGGWPVPNETNVAGCRQLIGSLLGDSYGQHFVTEHDINTETCRYIGVDGGSISYQLNSGRVIFLTGDQ</sequence>
<accession>A0A9X1ZG71</accession>
<keyword evidence="1" id="KW-1133">Transmembrane helix</keyword>
<dbReference type="AlphaFoldDB" id="A0A9X1ZG71"/>